<organism evidence="1 2">
    <name type="scientific">Dichomitus squalens</name>
    <dbReference type="NCBI Taxonomy" id="114155"/>
    <lineage>
        <taxon>Eukaryota</taxon>
        <taxon>Fungi</taxon>
        <taxon>Dikarya</taxon>
        <taxon>Basidiomycota</taxon>
        <taxon>Agaricomycotina</taxon>
        <taxon>Agaricomycetes</taxon>
        <taxon>Polyporales</taxon>
        <taxon>Polyporaceae</taxon>
        <taxon>Dichomitus</taxon>
    </lineage>
</organism>
<gene>
    <name evidence="1" type="ORF">BD310DRAFT_515924</name>
</gene>
<dbReference type="Proteomes" id="UP000292082">
    <property type="component" value="Unassembled WGS sequence"/>
</dbReference>
<dbReference type="AlphaFoldDB" id="A0A4Q9PTW1"/>
<accession>A0A4Q9PTW1</accession>
<dbReference type="EMBL" id="ML145132">
    <property type="protein sequence ID" value="TBU57855.1"/>
    <property type="molecule type" value="Genomic_DNA"/>
</dbReference>
<name>A0A4Q9PTW1_9APHY</name>
<reference evidence="1 2" key="1">
    <citation type="submission" date="2019-01" db="EMBL/GenBank/DDBJ databases">
        <title>Draft genome sequences of three monokaryotic isolates of the white-rot basidiomycete fungus Dichomitus squalens.</title>
        <authorList>
            <consortium name="DOE Joint Genome Institute"/>
            <person name="Lopez S.C."/>
            <person name="Andreopoulos B."/>
            <person name="Pangilinan J."/>
            <person name="Lipzen A."/>
            <person name="Riley R."/>
            <person name="Ahrendt S."/>
            <person name="Ng V."/>
            <person name="Barry K."/>
            <person name="Daum C."/>
            <person name="Grigoriev I.V."/>
            <person name="Hilden K.S."/>
            <person name="Makela M.R."/>
            <person name="de Vries R.P."/>
        </authorList>
    </citation>
    <scope>NUCLEOTIDE SEQUENCE [LARGE SCALE GENOMIC DNA]</scope>
    <source>
        <strain evidence="1 2">CBS 464.89</strain>
    </source>
</reference>
<keyword evidence="2" id="KW-1185">Reference proteome</keyword>
<evidence type="ECO:0000313" key="1">
    <source>
        <dbReference type="EMBL" id="TBU57855.1"/>
    </source>
</evidence>
<proteinExistence type="predicted"/>
<protein>
    <submittedName>
        <fullName evidence="1">Uncharacterized protein</fullName>
    </submittedName>
</protein>
<dbReference type="STRING" id="114155.A0A4Q9PTW1"/>
<sequence length="78" mass="8635">MPIRGANHSPFVSDDAPFFRSLADLDQWAASPSSAIHKHYGVLPFTPRSDVEGVSNRVTRGKLLVCHDYKVRLPDSLS</sequence>
<evidence type="ECO:0000313" key="2">
    <source>
        <dbReference type="Proteomes" id="UP000292082"/>
    </source>
</evidence>